<feature type="binding site" evidence="4">
    <location>
        <position position="132"/>
    </location>
    <ligand>
        <name>a divalent metal cation</name>
        <dbReference type="ChEBI" id="CHEBI:60240"/>
        <label>2</label>
    </ligand>
</feature>
<dbReference type="GO" id="GO:0004536">
    <property type="term" value="F:DNA nuclease activity"/>
    <property type="evidence" value="ECO:0007669"/>
    <property type="project" value="InterPro"/>
</dbReference>
<dbReference type="InterPro" id="IPR001130">
    <property type="entry name" value="TatD-like"/>
</dbReference>
<keyword evidence="3" id="KW-0378">Hydrolase</keyword>
<evidence type="ECO:0000256" key="4">
    <source>
        <dbReference type="PIRSR" id="PIRSR005902-1"/>
    </source>
</evidence>
<reference evidence="5 6" key="1">
    <citation type="submission" date="2019-06" db="EMBL/GenBank/DDBJ databases">
        <title>Sulfurimonas gotlandica sp. nov., a chemoautotrophic and psychrotolerant epsilonproteobacterium isolated from a pelagic redoxcline, and an emended description of the genus Sulfurimonas.</title>
        <authorList>
            <person name="Wang S."/>
            <person name="Jiang L."/>
            <person name="Shao Z."/>
        </authorList>
    </citation>
    <scope>NUCLEOTIDE SEQUENCE [LARGE SCALE GENOMIC DNA]</scope>
    <source>
        <strain evidence="5 6">S2-6</strain>
    </source>
</reference>
<evidence type="ECO:0000313" key="5">
    <source>
        <dbReference type="EMBL" id="QOP43581.1"/>
    </source>
</evidence>
<dbReference type="Pfam" id="PF01026">
    <property type="entry name" value="TatD_DNase"/>
    <property type="match status" value="1"/>
</dbReference>
<dbReference type="PROSITE" id="PS01137">
    <property type="entry name" value="TATD_1"/>
    <property type="match status" value="1"/>
</dbReference>
<dbReference type="Gene3D" id="3.20.20.140">
    <property type="entry name" value="Metal-dependent hydrolases"/>
    <property type="match status" value="1"/>
</dbReference>
<dbReference type="CDD" id="cd01310">
    <property type="entry name" value="TatD_DNAse"/>
    <property type="match status" value="1"/>
</dbReference>
<dbReference type="GO" id="GO:0016788">
    <property type="term" value="F:hydrolase activity, acting on ester bonds"/>
    <property type="evidence" value="ECO:0007669"/>
    <property type="project" value="InterPro"/>
</dbReference>
<dbReference type="PANTHER" id="PTHR46124">
    <property type="entry name" value="D-AMINOACYL-TRNA DEACYLASE"/>
    <property type="match status" value="1"/>
</dbReference>
<gene>
    <name evidence="5" type="ORF">FJR45_06295</name>
</gene>
<organism evidence="5 6">
    <name type="scientific">Sulfurimonas sediminis</name>
    <dbReference type="NCBI Taxonomy" id="2590020"/>
    <lineage>
        <taxon>Bacteria</taxon>
        <taxon>Pseudomonadati</taxon>
        <taxon>Campylobacterota</taxon>
        <taxon>Epsilonproteobacteria</taxon>
        <taxon>Campylobacterales</taxon>
        <taxon>Sulfurimonadaceae</taxon>
        <taxon>Sulfurimonas</taxon>
    </lineage>
</organism>
<evidence type="ECO:0000256" key="2">
    <source>
        <dbReference type="ARBA" id="ARBA00022723"/>
    </source>
</evidence>
<dbReference type="InterPro" id="IPR018228">
    <property type="entry name" value="DNase_TatD-rel_CS"/>
</dbReference>
<dbReference type="InterPro" id="IPR015991">
    <property type="entry name" value="TatD/YcfH-like"/>
</dbReference>
<dbReference type="PIRSF" id="PIRSF005902">
    <property type="entry name" value="DNase_TatD"/>
    <property type="match status" value="1"/>
</dbReference>
<feature type="binding site" evidence="4">
    <location>
        <position position="206"/>
    </location>
    <ligand>
        <name>a divalent metal cation</name>
        <dbReference type="ChEBI" id="CHEBI:60240"/>
        <label>1</label>
    </ligand>
</feature>
<evidence type="ECO:0000256" key="3">
    <source>
        <dbReference type="ARBA" id="ARBA00022801"/>
    </source>
</evidence>
<dbReference type="KEGG" id="ssei:FJR45_06295"/>
<dbReference type="PANTHER" id="PTHR46124:SF2">
    <property type="entry name" value="D-AMINOACYL-TRNA DEACYLASE"/>
    <property type="match status" value="1"/>
</dbReference>
<dbReference type="GO" id="GO:0046872">
    <property type="term" value="F:metal ion binding"/>
    <property type="evidence" value="ECO:0007669"/>
    <property type="project" value="UniProtKB-KW"/>
</dbReference>
<accession>A0A7M1B1H4</accession>
<dbReference type="FunFam" id="3.20.20.140:FF:000005">
    <property type="entry name" value="TatD family hydrolase"/>
    <property type="match status" value="1"/>
</dbReference>
<dbReference type="RefSeq" id="WP_193149668.1">
    <property type="nucleotide sequence ID" value="NZ_CP041235.1"/>
</dbReference>
<feature type="binding site" evidence="4">
    <location>
        <position position="89"/>
    </location>
    <ligand>
        <name>a divalent metal cation</name>
        <dbReference type="ChEBI" id="CHEBI:60240"/>
        <label>1</label>
    </ligand>
</feature>
<dbReference type="PROSITE" id="PS01091">
    <property type="entry name" value="TATD_3"/>
    <property type="match status" value="1"/>
</dbReference>
<sequence>MIIDTHIHLDDNRYDEDLDAVLERAREGGVKRFIIPGADLTTLEKAIKIAERYEDVYFAIGVHPYDIAGFEMTYFEKYVGHDKCVAIGECGLDYFRLEGSDAEKAQEKEAQAKVFAAQIEFAKKHKKPLIVHIRNASHDAKMLLLEHNVGEVGGVLHCFNADDELLSLADENFYFGIGGVLTFKNAKKLVNVLPRIPKEKLLIETDGPYLTPTPHRGERNEPLYTTLVAQKMSEILEIPREEIEKLTAENALKLFHIS</sequence>
<dbReference type="InterPro" id="IPR032466">
    <property type="entry name" value="Metal_Hydrolase"/>
</dbReference>
<dbReference type="SUPFAM" id="SSF51556">
    <property type="entry name" value="Metallo-dependent hydrolases"/>
    <property type="match status" value="1"/>
</dbReference>
<comment type="similarity">
    <text evidence="1">Belongs to the metallo-dependent hydrolases superfamily. TatD-type hydrolase family.</text>
</comment>
<dbReference type="GO" id="GO:0005829">
    <property type="term" value="C:cytosol"/>
    <property type="evidence" value="ECO:0007669"/>
    <property type="project" value="TreeGrafter"/>
</dbReference>
<evidence type="ECO:0000313" key="6">
    <source>
        <dbReference type="Proteomes" id="UP000593719"/>
    </source>
</evidence>
<protein>
    <submittedName>
        <fullName evidence="5">TatD family deoxyribonuclease</fullName>
    </submittedName>
</protein>
<proteinExistence type="inferred from homology"/>
<feature type="binding site" evidence="4">
    <location>
        <position position="8"/>
    </location>
    <ligand>
        <name>a divalent metal cation</name>
        <dbReference type="ChEBI" id="CHEBI:60240"/>
        <label>1</label>
    </ligand>
</feature>
<feature type="binding site" evidence="4">
    <location>
        <position position="157"/>
    </location>
    <ligand>
        <name>a divalent metal cation</name>
        <dbReference type="ChEBI" id="CHEBI:60240"/>
        <label>2</label>
    </ligand>
</feature>
<dbReference type="NCBIfam" id="TIGR00010">
    <property type="entry name" value="YchF/TatD family DNA exonuclease"/>
    <property type="match status" value="1"/>
</dbReference>
<evidence type="ECO:0000256" key="1">
    <source>
        <dbReference type="ARBA" id="ARBA00009275"/>
    </source>
</evidence>
<keyword evidence="2 4" id="KW-0479">Metal-binding</keyword>
<name>A0A7M1B1H4_9BACT</name>
<dbReference type="AlphaFoldDB" id="A0A7M1B1H4"/>
<feature type="binding site" evidence="4">
    <location>
        <position position="6"/>
    </location>
    <ligand>
        <name>a divalent metal cation</name>
        <dbReference type="ChEBI" id="CHEBI:60240"/>
        <label>1</label>
    </ligand>
</feature>
<dbReference type="Proteomes" id="UP000593719">
    <property type="component" value="Chromosome"/>
</dbReference>
<dbReference type="EMBL" id="CP041235">
    <property type="protein sequence ID" value="QOP43581.1"/>
    <property type="molecule type" value="Genomic_DNA"/>
</dbReference>
<keyword evidence="6" id="KW-1185">Reference proteome</keyword>